<accession>A0A0C3BV72</accession>
<dbReference type="EMBL" id="KN832973">
    <property type="protein sequence ID" value="KIM90453.1"/>
    <property type="molecule type" value="Genomic_DNA"/>
</dbReference>
<evidence type="ECO:0000256" key="2">
    <source>
        <dbReference type="SAM" id="Phobius"/>
    </source>
</evidence>
<dbReference type="HOGENOM" id="CLU_103845_0_0_1"/>
<organism evidence="3 4">
    <name type="scientific">Piloderma croceum (strain F 1598)</name>
    <dbReference type="NCBI Taxonomy" id="765440"/>
    <lineage>
        <taxon>Eukaryota</taxon>
        <taxon>Fungi</taxon>
        <taxon>Dikarya</taxon>
        <taxon>Basidiomycota</taxon>
        <taxon>Agaricomycotina</taxon>
        <taxon>Agaricomycetes</taxon>
        <taxon>Agaricomycetidae</taxon>
        <taxon>Atheliales</taxon>
        <taxon>Atheliaceae</taxon>
        <taxon>Piloderma</taxon>
    </lineage>
</organism>
<dbReference type="OrthoDB" id="2788977at2759"/>
<keyword evidence="2" id="KW-0812">Transmembrane</keyword>
<evidence type="ECO:0000313" key="3">
    <source>
        <dbReference type="EMBL" id="KIM90453.1"/>
    </source>
</evidence>
<dbReference type="InParanoid" id="A0A0C3BV72"/>
<name>A0A0C3BV72_PILCF</name>
<dbReference type="AlphaFoldDB" id="A0A0C3BV72"/>
<dbReference type="Proteomes" id="UP000054166">
    <property type="component" value="Unassembled WGS sequence"/>
</dbReference>
<feature type="transmembrane region" description="Helical" evidence="2">
    <location>
        <begin position="164"/>
        <end position="185"/>
    </location>
</feature>
<sequence length="200" mass="23074">MSFSKSSRYQEGLERRGSSQDLGDALNKASTRASRHELQMKGLETNLAENLSNFRAVDSLLQETFTGLHRNARRAERAQSSHVPRINEELDESIDELTDLAETLPAIRTDVSDIRLVYDSGRRKAQKLVADLEWLDTDFYERWRVTIFTSSSPVSWRWKALMRLIFAVSFLVFAYTSWIALGGAYRAHRQRLVWGERLMS</sequence>
<keyword evidence="4" id="KW-1185">Reference proteome</keyword>
<proteinExistence type="predicted"/>
<feature type="region of interest" description="Disordered" evidence="1">
    <location>
        <begin position="1"/>
        <end position="35"/>
    </location>
</feature>
<dbReference type="STRING" id="765440.A0A0C3BV72"/>
<keyword evidence="2" id="KW-1133">Transmembrane helix</keyword>
<reference evidence="3 4" key="1">
    <citation type="submission" date="2014-04" db="EMBL/GenBank/DDBJ databases">
        <authorList>
            <consortium name="DOE Joint Genome Institute"/>
            <person name="Kuo A."/>
            <person name="Tarkka M."/>
            <person name="Buscot F."/>
            <person name="Kohler A."/>
            <person name="Nagy L.G."/>
            <person name="Floudas D."/>
            <person name="Copeland A."/>
            <person name="Barry K.W."/>
            <person name="Cichocki N."/>
            <person name="Veneault-Fourrey C."/>
            <person name="LaButti K."/>
            <person name="Lindquist E.A."/>
            <person name="Lipzen A."/>
            <person name="Lundell T."/>
            <person name="Morin E."/>
            <person name="Murat C."/>
            <person name="Sun H."/>
            <person name="Tunlid A."/>
            <person name="Henrissat B."/>
            <person name="Grigoriev I.V."/>
            <person name="Hibbett D.S."/>
            <person name="Martin F."/>
            <person name="Nordberg H.P."/>
            <person name="Cantor M.N."/>
            <person name="Hua S.X."/>
        </authorList>
    </citation>
    <scope>NUCLEOTIDE SEQUENCE [LARGE SCALE GENOMIC DNA]</scope>
    <source>
        <strain evidence="3 4">F 1598</strain>
    </source>
</reference>
<keyword evidence="2" id="KW-0472">Membrane</keyword>
<evidence type="ECO:0000256" key="1">
    <source>
        <dbReference type="SAM" id="MobiDB-lite"/>
    </source>
</evidence>
<evidence type="ECO:0000313" key="4">
    <source>
        <dbReference type="Proteomes" id="UP000054166"/>
    </source>
</evidence>
<protein>
    <submittedName>
        <fullName evidence="3">Uncharacterized protein</fullName>
    </submittedName>
</protein>
<gene>
    <name evidence="3" type="ORF">PILCRDRAFT_812205</name>
</gene>
<reference evidence="4" key="2">
    <citation type="submission" date="2015-01" db="EMBL/GenBank/DDBJ databases">
        <title>Evolutionary Origins and Diversification of the Mycorrhizal Mutualists.</title>
        <authorList>
            <consortium name="DOE Joint Genome Institute"/>
            <consortium name="Mycorrhizal Genomics Consortium"/>
            <person name="Kohler A."/>
            <person name="Kuo A."/>
            <person name="Nagy L.G."/>
            <person name="Floudas D."/>
            <person name="Copeland A."/>
            <person name="Barry K.W."/>
            <person name="Cichocki N."/>
            <person name="Veneault-Fourrey C."/>
            <person name="LaButti K."/>
            <person name="Lindquist E.A."/>
            <person name="Lipzen A."/>
            <person name="Lundell T."/>
            <person name="Morin E."/>
            <person name="Murat C."/>
            <person name="Riley R."/>
            <person name="Ohm R."/>
            <person name="Sun H."/>
            <person name="Tunlid A."/>
            <person name="Henrissat B."/>
            <person name="Grigoriev I.V."/>
            <person name="Hibbett D.S."/>
            <person name="Martin F."/>
        </authorList>
    </citation>
    <scope>NUCLEOTIDE SEQUENCE [LARGE SCALE GENOMIC DNA]</scope>
    <source>
        <strain evidence="4">F 1598</strain>
    </source>
</reference>